<evidence type="ECO:0000259" key="3">
    <source>
        <dbReference type="Pfam" id="PF09603"/>
    </source>
</evidence>
<dbReference type="Proteomes" id="UP000606008">
    <property type="component" value="Unassembled WGS sequence"/>
</dbReference>
<proteinExistence type="predicted"/>
<keyword evidence="2" id="KW-0732">Signal</keyword>
<organism evidence="4 5">
    <name type="scientific">Fibrivirga algicola</name>
    <dbReference type="NCBI Taxonomy" id="2950420"/>
    <lineage>
        <taxon>Bacteria</taxon>
        <taxon>Pseudomonadati</taxon>
        <taxon>Bacteroidota</taxon>
        <taxon>Cytophagia</taxon>
        <taxon>Cytophagales</taxon>
        <taxon>Spirosomataceae</taxon>
        <taxon>Fibrivirga</taxon>
    </lineage>
</organism>
<comment type="caution">
    <text evidence="4">The sequence shown here is derived from an EMBL/GenBank/DDBJ whole genome shotgun (WGS) entry which is preliminary data.</text>
</comment>
<reference evidence="5" key="2">
    <citation type="submission" date="2023-07" db="EMBL/GenBank/DDBJ databases">
        <authorList>
            <person name="Jung D.-H."/>
        </authorList>
    </citation>
    <scope>NUCLEOTIDE SEQUENCE [LARGE SCALE GENOMIC DNA]</scope>
    <source>
        <strain evidence="5">JA-25</strain>
    </source>
</reference>
<dbReference type="RefSeq" id="WP_166691151.1">
    <property type="nucleotide sequence ID" value="NZ_WAEL01000001.1"/>
</dbReference>
<feature type="region of interest" description="Disordered" evidence="1">
    <location>
        <begin position="26"/>
        <end position="52"/>
    </location>
</feature>
<dbReference type="EMBL" id="WAEL01000001">
    <property type="protein sequence ID" value="NID09573.1"/>
    <property type="molecule type" value="Genomic_DNA"/>
</dbReference>
<accession>A0ABX0QFR4</accession>
<evidence type="ECO:0000256" key="2">
    <source>
        <dbReference type="SAM" id="SignalP"/>
    </source>
</evidence>
<evidence type="ECO:0000256" key="1">
    <source>
        <dbReference type="SAM" id="MobiDB-lite"/>
    </source>
</evidence>
<dbReference type="InterPro" id="IPR011871">
    <property type="entry name" value="Fib_succ_major"/>
</dbReference>
<feature type="compositionally biased region" description="Low complexity" evidence="1">
    <location>
        <begin position="37"/>
        <end position="48"/>
    </location>
</feature>
<evidence type="ECO:0000313" key="5">
    <source>
        <dbReference type="Proteomes" id="UP000606008"/>
    </source>
</evidence>
<gene>
    <name evidence="4" type="ORF">F7231_05280</name>
</gene>
<dbReference type="PROSITE" id="PS51257">
    <property type="entry name" value="PROKAR_LIPOPROTEIN"/>
    <property type="match status" value="1"/>
</dbReference>
<protein>
    <recommendedName>
        <fullName evidence="3">Fibrobacter succinogenes major paralogous domain-containing protein</fullName>
    </recommendedName>
</protein>
<feature type="signal peptide" evidence="2">
    <location>
        <begin position="1"/>
        <end position="25"/>
    </location>
</feature>
<keyword evidence="5" id="KW-1185">Reference proteome</keyword>
<name>A0ABX0QFR4_9BACT</name>
<dbReference type="NCBIfam" id="TIGR02145">
    <property type="entry name" value="Fib_succ_major"/>
    <property type="match status" value="1"/>
</dbReference>
<sequence>MHRFPNITACLFLLLTLLSSTLGSCKRESADSPAPDPVDGPTTGTPIDRPSTAIPDEYVGTWFAYHNEGPLTQTWSQGTFQGEQGFREFRTMVFTADGRSAVEYTSRVLNSGEETLQILYKITGTLVYKASPTSITFYAQSGIRRTFSNKYSGYKDAAIQTKDIETYQVVWEKPQATNMSSATNYLTTTITDREGRYESKYQKVSAVSTTPTTGLPSTTPIATGSSVKIGSLYYPTVRIGNLEWLATNYAGPGALNERNKPQYGTFMEYADLAKIPLPAGWRIPSRQDYTDLLESQGLTVYDWGTNGDEVPSKRLLGQLMATDAWTKKDGYANNKSGFNAMPADVRRPMGVNNGEGRNCVLWISDRSDEDNPMSFSLIQLPGDTYATFGQQVIGYGPMLIPVRLVRDR</sequence>
<dbReference type="Pfam" id="PF09603">
    <property type="entry name" value="Fib_succ_major"/>
    <property type="match status" value="1"/>
</dbReference>
<feature type="domain" description="Fibrobacter succinogenes major paralogous" evidence="3">
    <location>
        <begin position="258"/>
        <end position="385"/>
    </location>
</feature>
<evidence type="ECO:0000313" key="4">
    <source>
        <dbReference type="EMBL" id="NID09573.1"/>
    </source>
</evidence>
<feature type="chain" id="PRO_5046954127" description="Fibrobacter succinogenes major paralogous domain-containing protein" evidence="2">
    <location>
        <begin position="26"/>
        <end position="408"/>
    </location>
</feature>
<reference evidence="5" key="1">
    <citation type="submission" date="2019-09" db="EMBL/GenBank/DDBJ databases">
        <authorList>
            <person name="Jung D.-H."/>
        </authorList>
    </citation>
    <scope>NUCLEOTIDE SEQUENCE [LARGE SCALE GENOMIC DNA]</scope>
    <source>
        <strain evidence="5">JA-25</strain>
    </source>
</reference>